<dbReference type="SUPFAM" id="SSF47986">
    <property type="entry name" value="DEATH domain"/>
    <property type="match status" value="1"/>
</dbReference>
<dbReference type="InterPro" id="IPR000488">
    <property type="entry name" value="Death_dom"/>
</dbReference>
<dbReference type="PANTHER" id="PTHR13265:SF1">
    <property type="entry name" value="CASPASE RECRUITMENT DOMAIN-CONTAINING PROTEIN 8"/>
    <property type="match status" value="1"/>
</dbReference>
<evidence type="ECO:0000256" key="1">
    <source>
        <dbReference type="ARBA" id="ARBA00004514"/>
    </source>
</evidence>
<feature type="domain" description="FIIND" evidence="5">
    <location>
        <begin position="219"/>
        <end position="500"/>
    </location>
</feature>
<protein>
    <recommendedName>
        <fullName evidence="7">FIIND domain-containing protein</fullName>
    </recommendedName>
</protein>
<dbReference type="InterPro" id="IPR025307">
    <property type="entry name" value="FIIND_dom"/>
</dbReference>
<dbReference type="GO" id="GO:0006406">
    <property type="term" value="P:mRNA export from nucleus"/>
    <property type="evidence" value="ECO:0007669"/>
    <property type="project" value="TreeGrafter"/>
</dbReference>
<dbReference type="GO" id="GO:0005829">
    <property type="term" value="C:cytosol"/>
    <property type="evidence" value="ECO:0007669"/>
    <property type="project" value="UniProtKB-SubCell"/>
</dbReference>
<dbReference type="Pfam" id="PF23679">
    <property type="entry name" value="UPA-FIIND"/>
    <property type="match status" value="1"/>
</dbReference>
<gene>
    <name evidence="6" type="ORF">PANDA_019814</name>
</gene>
<feature type="region of interest" description="Disordered" evidence="3">
    <location>
        <begin position="60"/>
        <end position="79"/>
    </location>
</feature>
<name>D2I2Y3_AILME</name>
<dbReference type="InterPro" id="IPR021861">
    <property type="entry name" value="THO_THOC1"/>
</dbReference>
<organism evidence="6">
    <name type="scientific">Ailuropoda melanoleuca</name>
    <name type="common">Giant panda</name>
    <dbReference type="NCBI Taxonomy" id="9646"/>
    <lineage>
        <taxon>Eukaryota</taxon>
        <taxon>Metazoa</taxon>
        <taxon>Chordata</taxon>
        <taxon>Craniata</taxon>
        <taxon>Vertebrata</taxon>
        <taxon>Euteleostomi</taxon>
        <taxon>Mammalia</taxon>
        <taxon>Eutheria</taxon>
        <taxon>Laurasiatheria</taxon>
        <taxon>Carnivora</taxon>
        <taxon>Caniformia</taxon>
        <taxon>Ursidae</taxon>
        <taxon>Ailuropoda</taxon>
    </lineage>
</organism>
<evidence type="ECO:0000259" key="5">
    <source>
        <dbReference type="PROSITE" id="PS51830"/>
    </source>
</evidence>
<dbReference type="Pfam" id="PF00531">
    <property type="entry name" value="Death"/>
    <property type="match status" value="1"/>
</dbReference>
<evidence type="ECO:0000256" key="3">
    <source>
        <dbReference type="SAM" id="MobiDB-lite"/>
    </source>
</evidence>
<dbReference type="PROSITE" id="PS50017">
    <property type="entry name" value="DEATH_DOMAIN"/>
    <property type="match status" value="1"/>
</dbReference>
<evidence type="ECO:0000259" key="4">
    <source>
        <dbReference type="PROSITE" id="PS50017"/>
    </source>
</evidence>
<reference evidence="6" key="1">
    <citation type="journal article" date="2010" name="Nature">
        <title>The sequence and de novo assembly of the giant panda genome.</title>
        <authorList>
            <person name="Li R."/>
            <person name="Fan W."/>
            <person name="Tian G."/>
            <person name="Zhu H."/>
            <person name="He L."/>
            <person name="Cai J."/>
            <person name="Huang Q."/>
            <person name="Cai Q."/>
            <person name="Li B."/>
            <person name="Bai Y."/>
            <person name="Zhang Z."/>
            <person name="Zhang Y."/>
            <person name="Wang W."/>
            <person name="Li J."/>
            <person name="Wei F."/>
            <person name="Li H."/>
            <person name="Jian M."/>
            <person name="Li J."/>
            <person name="Zhang Z."/>
            <person name="Nielsen R."/>
            <person name="Li D."/>
            <person name="Gu W."/>
            <person name="Yang Z."/>
            <person name="Xuan Z."/>
            <person name="Ryder O.A."/>
            <person name="Leung F.C."/>
            <person name="Zhou Y."/>
            <person name="Cao J."/>
            <person name="Sun X."/>
            <person name="Fu Y."/>
            <person name="Fang X."/>
            <person name="Guo X."/>
            <person name="Wang B."/>
            <person name="Hou R."/>
            <person name="Shen F."/>
            <person name="Mu B."/>
            <person name="Ni P."/>
            <person name="Lin R."/>
            <person name="Qian W."/>
            <person name="Wang G."/>
            <person name="Yu C."/>
            <person name="Nie W."/>
            <person name="Wang J."/>
            <person name="Wu Z."/>
            <person name="Liang H."/>
            <person name="Min J."/>
            <person name="Wu Q."/>
            <person name="Cheng S."/>
            <person name="Ruan J."/>
            <person name="Wang M."/>
            <person name="Shi Z."/>
            <person name="Wen M."/>
            <person name="Liu B."/>
            <person name="Ren X."/>
            <person name="Zheng H."/>
            <person name="Dong D."/>
            <person name="Cook K."/>
            <person name="Shan G."/>
            <person name="Zhang H."/>
            <person name="Kosiol C."/>
            <person name="Xie X."/>
            <person name="Lu Z."/>
            <person name="Zheng H."/>
            <person name="Li Y."/>
            <person name="Steiner C.C."/>
            <person name="Lam T.T."/>
            <person name="Lin S."/>
            <person name="Zhang Q."/>
            <person name="Li G."/>
            <person name="Tian J."/>
            <person name="Gong T."/>
            <person name="Liu H."/>
            <person name="Zhang D."/>
            <person name="Fang L."/>
            <person name="Ye C."/>
            <person name="Zhang J."/>
            <person name="Hu W."/>
            <person name="Xu A."/>
            <person name="Ren Y."/>
            <person name="Zhang G."/>
            <person name="Bruford M.W."/>
            <person name="Li Q."/>
            <person name="Ma L."/>
            <person name="Guo Y."/>
            <person name="An N."/>
            <person name="Hu Y."/>
            <person name="Zheng Y."/>
            <person name="Shi Y."/>
            <person name="Li Z."/>
            <person name="Liu Q."/>
            <person name="Chen Y."/>
            <person name="Zhao J."/>
            <person name="Qu N."/>
            <person name="Zhao S."/>
            <person name="Tian F."/>
            <person name="Wang X."/>
            <person name="Wang H."/>
            <person name="Xu L."/>
            <person name="Liu X."/>
            <person name="Vinar T."/>
            <person name="Wang Y."/>
            <person name="Lam T.W."/>
            <person name="Yiu S.M."/>
            <person name="Liu S."/>
            <person name="Zhang H."/>
            <person name="Li D."/>
            <person name="Huang Y."/>
            <person name="Wang X."/>
            <person name="Yang G."/>
            <person name="Jiang Z."/>
            <person name="Wang J."/>
            <person name="Qin N."/>
            <person name="Li L."/>
            <person name="Li J."/>
            <person name="Bolund L."/>
            <person name="Kristiansen K."/>
            <person name="Wong G.K."/>
            <person name="Olson M."/>
            <person name="Zhang X."/>
            <person name="Li S."/>
            <person name="Yang H."/>
            <person name="Wang J."/>
            <person name="Wang J."/>
        </authorList>
    </citation>
    <scope>NUCLEOTIDE SEQUENCE [LARGE SCALE GENOMIC DNA]</scope>
</reference>
<comment type="subcellular location">
    <subcellularLocation>
        <location evidence="1">Cytoplasm</location>
        <location evidence="1">Cytosol</location>
    </subcellularLocation>
</comment>
<evidence type="ECO:0000313" key="6">
    <source>
        <dbReference type="EMBL" id="EFB25153.1"/>
    </source>
</evidence>
<sequence length="807" mass="90335">MVGDSVHQEVYLWNDTGVIRNTFYWNNTLHFQFTFTCINSFDCGYRLQYLKLEDSWSRHSQTDTGVASPHQDDLSSPTPPQRMALVLLHRNRASSSRISSGRGRRQAAEAGPVSARVRVCTLVCTPACTRGAAGERNPLIAVKGLQEVTQSSAETLSKDSDGGIFSSRTVTAAKPKFLQEQLEQGETAKERTAALRAALKVNLMGSQEGLARKSLLRVRTGQCAYRLFSPASLPRLYERVRLKLDTEGTYQCTETGLIFEVNRKVDIKYCVLSWSKYADLVVKPWVVGGPLFDVKCDPTCLTSIQFPHSLCLGHHDANMTFRVLHVKSSGALLEATVDHSTTHVKWRVSSLSPVGPVIQSEETVYHHGAVILYKAIDHNPSLSFRVYIATNNESFIKDISKSVKHSSKKFMKIDKPPVCQKLLQNGKKYRLISEPEAEITPEEIEFVDGSLLKLKSYIEVYLEQPVEFKLLLVEMDSEEIVWKAKLRECDWVQHDQNQNVSKRTTNGNRRRKMTGSLPDEDVYDKRMKQVDTSDGAKTRTLLTDAQLITLAAKLGKEWIKIAIANLELEIGDIDDIREKKEDVTMCNFRVLKKWQEKERGNATAENLYKCLKNVTGDVQDVLKASSSSRTGAERYQGTLVHPGVCRTAEEPVHPLVLLTVRAPGMTECVATPLPSLLEGGWWFSAVGLARCPFLEVRLGAKAADSLLNEGRENKERLKQLGQVIQLKNYERSFQVKDGIISMAPDPSRHRALLPTIKAAETPNLTLQGKKLLSVNHLQVIQVCGGIPQEKGSMCWDLVSGGFYLIVY</sequence>
<dbReference type="Gene3D" id="1.10.533.10">
    <property type="entry name" value="Death Domain, Fas"/>
    <property type="match status" value="1"/>
</dbReference>
<dbReference type="FunFam" id="1.10.533.10:FF:000088">
    <property type="entry name" value="P53-induced death domain protein 1"/>
    <property type="match status" value="1"/>
</dbReference>
<dbReference type="GO" id="GO:0007165">
    <property type="term" value="P:signal transduction"/>
    <property type="evidence" value="ECO:0007669"/>
    <property type="project" value="InterPro"/>
</dbReference>
<feature type="domain" description="Death" evidence="4">
    <location>
        <begin position="566"/>
        <end position="614"/>
    </location>
</feature>
<dbReference type="PROSITE" id="PS51830">
    <property type="entry name" value="FIIND"/>
    <property type="match status" value="1"/>
</dbReference>
<dbReference type="AlphaFoldDB" id="D2I2Y3"/>
<dbReference type="GO" id="GO:0000445">
    <property type="term" value="C:THO complex part of transcription export complex"/>
    <property type="evidence" value="ECO:0007669"/>
    <property type="project" value="TreeGrafter"/>
</dbReference>
<evidence type="ECO:0008006" key="7">
    <source>
        <dbReference type="Google" id="ProtNLM"/>
    </source>
</evidence>
<dbReference type="Pfam" id="PF13553">
    <property type="entry name" value="FIIND"/>
    <property type="match status" value="1"/>
</dbReference>
<dbReference type="InterPro" id="IPR011029">
    <property type="entry name" value="DEATH-like_dom_sf"/>
</dbReference>
<proteinExistence type="predicted"/>
<dbReference type="InParanoid" id="D2I2Y3"/>
<dbReference type="CDD" id="cd01670">
    <property type="entry name" value="Death"/>
    <property type="match status" value="1"/>
</dbReference>
<dbReference type="EMBL" id="GL194228">
    <property type="protein sequence ID" value="EFB25153.1"/>
    <property type="molecule type" value="Genomic_DNA"/>
</dbReference>
<evidence type="ECO:0000256" key="2">
    <source>
        <dbReference type="ARBA" id="ARBA00022490"/>
    </source>
</evidence>
<keyword evidence="2" id="KW-0963">Cytoplasm</keyword>
<dbReference type="PANTHER" id="PTHR13265">
    <property type="entry name" value="THO COMPLEX SUBUNIT 1"/>
    <property type="match status" value="1"/>
</dbReference>
<accession>D2I2Y3</accession>